<organism evidence="1 2">
    <name type="scientific">Fundidesulfovibrio magnetotacticus</name>
    <dbReference type="NCBI Taxonomy" id="2730080"/>
    <lineage>
        <taxon>Bacteria</taxon>
        <taxon>Pseudomonadati</taxon>
        <taxon>Thermodesulfobacteriota</taxon>
        <taxon>Desulfovibrionia</taxon>
        <taxon>Desulfovibrionales</taxon>
        <taxon>Desulfovibrionaceae</taxon>
        <taxon>Fundidesulfovibrio</taxon>
    </lineage>
</organism>
<keyword evidence="2" id="KW-1185">Reference proteome</keyword>
<dbReference type="Proteomes" id="UP000494245">
    <property type="component" value="Unassembled WGS sequence"/>
</dbReference>
<dbReference type="EMBL" id="BLTE01000006">
    <property type="protein sequence ID" value="GFK93760.1"/>
    <property type="molecule type" value="Genomic_DNA"/>
</dbReference>
<evidence type="ECO:0000313" key="1">
    <source>
        <dbReference type="EMBL" id="GFK93760.1"/>
    </source>
</evidence>
<comment type="caution">
    <text evidence="1">The sequence shown here is derived from an EMBL/GenBank/DDBJ whole genome shotgun (WGS) entry which is preliminary data.</text>
</comment>
<sequence length="109" mass="12377">MAKKSVFLSYDFEFGGDVESLYEWLDEKGARECVNGLAFFPYEFSGNLLDSLRKDISKAVKLSKKDRLYVVFKESSSGKMKGDFLFGARKKAPWAGYAVESKEYEDVDA</sequence>
<reference evidence="1 2" key="1">
    <citation type="submission" date="2020-04" db="EMBL/GenBank/DDBJ databases">
        <authorList>
            <consortium name="Desulfovibrio sp. FSS-1 genome sequencing consortium"/>
            <person name="Shimoshige H."/>
            <person name="Kobayashi H."/>
            <person name="Maekawa T."/>
        </authorList>
    </citation>
    <scope>NUCLEOTIDE SEQUENCE [LARGE SCALE GENOMIC DNA]</scope>
    <source>
        <strain evidence="1 2">SIID29052-01</strain>
    </source>
</reference>
<dbReference type="AlphaFoldDB" id="A0A6V8LS06"/>
<protein>
    <submittedName>
        <fullName evidence="1">Uncharacterized protein</fullName>
    </submittedName>
</protein>
<proteinExistence type="predicted"/>
<reference evidence="1 2" key="2">
    <citation type="submission" date="2020-05" db="EMBL/GenBank/DDBJ databases">
        <title>Draft genome sequence of Desulfovibrio sp. strainFSS-1.</title>
        <authorList>
            <person name="Shimoshige H."/>
            <person name="Kobayashi H."/>
            <person name="Maekawa T."/>
        </authorList>
    </citation>
    <scope>NUCLEOTIDE SEQUENCE [LARGE SCALE GENOMIC DNA]</scope>
    <source>
        <strain evidence="1 2">SIID29052-01</strain>
    </source>
</reference>
<gene>
    <name evidence="1" type="ORF">NNJEOMEG_01594</name>
</gene>
<name>A0A6V8LS06_9BACT</name>
<dbReference type="RefSeq" id="WP_173083120.1">
    <property type="nucleotide sequence ID" value="NZ_BLTE01000006.1"/>
</dbReference>
<accession>A0A6V8LS06</accession>
<evidence type="ECO:0000313" key="2">
    <source>
        <dbReference type="Proteomes" id="UP000494245"/>
    </source>
</evidence>